<dbReference type="AlphaFoldDB" id="A0A4R1MWX4"/>
<name>A0A4R1MWX4_9FIRM</name>
<keyword evidence="5" id="KW-1185">Reference proteome</keyword>
<dbReference type="GO" id="GO:1901605">
    <property type="term" value="P:alpha-amino acid metabolic process"/>
    <property type="evidence" value="ECO:0007669"/>
    <property type="project" value="UniProtKB-ARBA"/>
</dbReference>
<dbReference type="SUPFAM" id="SSF53686">
    <property type="entry name" value="Tryptophan synthase beta subunit-like PLP-dependent enzymes"/>
    <property type="match status" value="1"/>
</dbReference>
<sequence length="399" mass="44295">MNKEIKWTKNNMKLKDQEVGNTPLIDEKTSEEVKNFHSSFEEYQVTPLRHLGYFSESVGIKKVLVKDESYRFGLNAFKVLGAAYAMGKTLAQRLGKSIDELPFSVLKSPEVKKELGEVAFLSTTDGNHGRGVAWTANQLGQKASIFMPKGTTQNRLNHILKLGANAEITDYNYDDTVRWMVEEGKKTNAEIIQDTAWEGYEDVPRWIMQGYSTVAKETIEQLGDKQPTHIFLQAGVGAFAAIMTSIFINHYKDNPPKIIILEANQADCFYQSIQEEKVIPVTGDLNTIMAGLACGEPNPLAWEILSTNADVFVSVPDWVSAKGMRILGNPLSTDPKVISGESGAVGVGLLSVLNLDENKALKEALEIDEDSIVLNFSTEGDTDANTYREIVWDGKYPME</sequence>
<dbReference type="PANTHER" id="PTHR42937:SF1">
    <property type="entry name" value="DIAMINOPROPIONATE AMMONIA-LYASE"/>
    <property type="match status" value="1"/>
</dbReference>
<dbReference type="EMBL" id="SMGQ01000011">
    <property type="protein sequence ID" value="TCK97748.1"/>
    <property type="molecule type" value="Genomic_DNA"/>
</dbReference>
<dbReference type="PANTHER" id="PTHR42937">
    <property type="match status" value="1"/>
</dbReference>
<dbReference type="GO" id="GO:0008838">
    <property type="term" value="F:diaminopropionate ammonia-lyase activity"/>
    <property type="evidence" value="ECO:0007669"/>
    <property type="project" value="InterPro"/>
</dbReference>
<dbReference type="RefSeq" id="WP_132281977.1">
    <property type="nucleotide sequence ID" value="NZ_SMGQ01000011.1"/>
</dbReference>
<keyword evidence="4" id="KW-0456">Lyase</keyword>
<proteinExistence type="predicted"/>
<dbReference type="Gene3D" id="3.40.50.1100">
    <property type="match status" value="3"/>
</dbReference>
<dbReference type="InterPro" id="IPR036052">
    <property type="entry name" value="TrpB-like_PALP_sf"/>
</dbReference>
<evidence type="ECO:0000313" key="4">
    <source>
        <dbReference type="EMBL" id="TCK97748.1"/>
    </source>
</evidence>
<dbReference type="InterPro" id="IPR010081">
    <property type="entry name" value="DiNH2opropionate_NH3_lyase"/>
</dbReference>
<protein>
    <submittedName>
        <fullName evidence="4">Diaminopropionate ammonia-lyase</fullName>
    </submittedName>
</protein>
<comment type="cofactor">
    <cofactor evidence="1">
        <name>pyridoxal 5'-phosphate</name>
        <dbReference type="ChEBI" id="CHEBI:597326"/>
    </cofactor>
</comment>
<dbReference type="GO" id="GO:0030170">
    <property type="term" value="F:pyridoxal phosphate binding"/>
    <property type="evidence" value="ECO:0007669"/>
    <property type="project" value="InterPro"/>
</dbReference>
<dbReference type="NCBIfam" id="TIGR01747">
    <property type="entry name" value="diampropi_NH3ly"/>
    <property type="match status" value="1"/>
</dbReference>
<dbReference type="NCBIfam" id="TIGR03528">
    <property type="entry name" value="2_3_DAP_am_ly"/>
    <property type="match status" value="1"/>
</dbReference>
<keyword evidence="2" id="KW-0663">Pyridoxal phosphate</keyword>
<evidence type="ECO:0000313" key="5">
    <source>
        <dbReference type="Proteomes" id="UP000294545"/>
    </source>
</evidence>
<feature type="domain" description="Tryptophan synthase beta chain-like PALP" evidence="3">
    <location>
        <begin position="43"/>
        <end position="363"/>
    </location>
</feature>
<dbReference type="Pfam" id="PF00291">
    <property type="entry name" value="PALP"/>
    <property type="match status" value="1"/>
</dbReference>
<gene>
    <name evidence="4" type="ORF">EDC19_0150</name>
</gene>
<dbReference type="Proteomes" id="UP000294545">
    <property type="component" value="Unassembled WGS sequence"/>
</dbReference>
<evidence type="ECO:0000256" key="2">
    <source>
        <dbReference type="ARBA" id="ARBA00022898"/>
    </source>
</evidence>
<evidence type="ECO:0000259" key="3">
    <source>
        <dbReference type="Pfam" id="PF00291"/>
    </source>
</evidence>
<evidence type="ECO:0000256" key="1">
    <source>
        <dbReference type="ARBA" id="ARBA00001933"/>
    </source>
</evidence>
<dbReference type="InterPro" id="IPR001926">
    <property type="entry name" value="TrpB-like_PALP"/>
</dbReference>
<accession>A0A4R1MWX4</accession>
<dbReference type="OrthoDB" id="34584at2"/>
<dbReference type="InterPro" id="IPR019871">
    <property type="entry name" value="DiNH2propionate_NH3-lyase_sub"/>
</dbReference>
<organism evidence="4 5">
    <name type="scientific">Natranaerovirga hydrolytica</name>
    <dbReference type="NCBI Taxonomy" id="680378"/>
    <lineage>
        <taxon>Bacteria</taxon>
        <taxon>Bacillati</taxon>
        <taxon>Bacillota</taxon>
        <taxon>Clostridia</taxon>
        <taxon>Lachnospirales</taxon>
        <taxon>Natranaerovirgaceae</taxon>
        <taxon>Natranaerovirga</taxon>
    </lineage>
</organism>
<reference evidence="4 5" key="1">
    <citation type="submission" date="2019-03" db="EMBL/GenBank/DDBJ databases">
        <title>Genomic Encyclopedia of Type Strains, Phase IV (KMG-IV): sequencing the most valuable type-strain genomes for metagenomic binning, comparative biology and taxonomic classification.</title>
        <authorList>
            <person name="Goeker M."/>
        </authorList>
    </citation>
    <scope>NUCLEOTIDE SEQUENCE [LARGE SCALE GENOMIC DNA]</scope>
    <source>
        <strain evidence="4 5">DSM 24176</strain>
    </source>
</reference>
<dbReference type="NCBIfam" id="NF006058">
    <property type="entry name" value="PRK08206.1"/>
    <property type="match status" value="1"/>
</dbReference>
<comment type="caution">
    <text evidence="4">The sequence shown here is derived from an EMBL/GenBank/DDBJ whole genome shotgun (WGS) entry which is preliminary data.</text>
</comment>